<gene>
    <name evidence="3" type="ORF">C8N47_11845</name>
</gene>
<dbReference type="EMBL" id="QAAD01000018">
    <property type="protein sequence ID" value="PTN07392.1"/>
    <property type="molecule type" value="Genomic_DNA"/>
</dbReference>
<keyword evidence="2" id="KW-0732">Signal</keyword>
<feature type="region of interest" description="Disordered" evidence="1">
    <location>
        <begin position="324"/>
        <end position="362"/>
    </location>
</feature>
<accession>A0A2T5BYT8</accession>
<keyword evidence="4" id="KW-1185">Reference proteome</keyword>
<protein>
    <submittedName>
        <fullName evidence="3">Uncharacterized protein</fullName>
    </submittedName>
</protein>
<dbReference type="OrthoDB" id="1116674at2"/>
<comment type="caution">
    <text evidence="3">The sequence shown here is derived from an EMBL/GenBank/DDBJ whole genome shotgun (WGS) entry which is preliminary data.</text>
</comment>
<feature type="signal peptide" evidence="2">
    <location>
        <begin position="1"/>
        <end position="24"/>
    </location>
</feature>
<evidence type="ECO:0000313" key="4">
    <source>
        <dbReference type="Proteomes" id="UP000243525"/>
    </source>
</evidence>
<dbReference type="RefSeq" id="WP_146161541.1">
    <property type="nucleotide sequence ID" value="NZ_OY782574.1"/>
</dbReference>
<name>A0A2T5BYT8_9BACT</name>
<sequence length="362" mass="40029">MKKQLLTLGLFLLAAVAGINESNAQKAVTWSKPTKLDCTTDELHPVAGKEYTYEAEANDPTGDGKWRFWATKDPNFIDNGQFNVDKALEEGADGLLKASDDYNVEIDPDDVNVNTDGTVQISWTSGLLNSIINTDDSLYVVAYYENAAGCTDQANVWLIDPKNYFTVDIIAMDPAKPADSQDDYGVTPTTCVDYIESMKMRSGKLVYDYGDNYLYFEFIAANFTDYWIPEFRLDGLNAVQGVEYEYTYALPGSWNATTVWSPLVSGTTHIEPDGTYTDAGVSVFVRVKVDHNTYETLNAQTLTMYLDGKLADGMYDTVNETCTDPKAADEGDSASTTITPRPENTDTAMPDPHFILKTSVNN</sequence>
<reference evidence="3 4" key="1">
    <citation type="submission" date="2018-04" db="EMBL/GenBank/DDBJ databases">
        <title>Genomic Encyclopedia of Archaeal and Bacterial Type Strains, Phase II (KMG-II): from individual species to whole genera.</title>
        <authorList>
            <person name="Goeker M."/>
        </authorList>
    </citation>
    <scope>NUCLEOTIDE SEQUENCE [LARGE SCALE GENOMIC DNA]</scope>
    <source>
        <strain evidence="3 4">DSM 28823</strain>
    </source>
</reference>
<evidence type="ECO:0000256" key="2">
    <source>
        <dbReference type="SAM" id="SignalP"/>
    </source>
</evidence>
<dbReference type="Proteomes" id="UP000243525">
    <property type="component" value="Unassembled WGS sequence"/>
</dbReference>
<evidence type="ECO:0000313" key="3">
    <source>
        <dbReference type="EMBL" id="PTN07392.1"/>
    </source>
</evidence>
<proteinExistence type="predicted"/>
<dbReference type="AlphaFoldDB" id="A0A2T5BYT8"/>
<organism evidence="3 4">
    <name type="scientific">Mangrovibacterium marinum</name>
    <dbReference type="NCBI Taxonomy" id="1639118"/>
    <lineage>
        <taxon>Bacteria</taxon>
        <taxon>Pseudomonadati</taxon>
        <taxon>Bacteroidota</taxon>
        <taxon>Bacteroidia</taxon>
        <taxon>Marinilabiliales</taxon>
        <taxon>Prolixibacteraceae</taxon>
        <taxon>Mangrovibacterium</taxon>
    </lineage>
</organism>
<feature type="chain" id="PRO_5015703905" evidence="2">
    <location>
        <begin position="25"/>
        <end position="362"/>
    </location>
</feature>
<evidence type="ECO:0000256" key="1">
    <source>
        <dbReference type="SAM" id="MobiDB-lite"/>
    </source>
</evidence>